<comment type="caution">
    <text evidence="1">The sequence shown here is derived from an EMBL/GenBank/DDBJ whole genome shotgun (WGS) entry which is preliminary data.</text>
</comment>
<dbReference type="EMBL" id="RCCJ01000001">
    <property type="protein sequence ID" value="RLJ70762.1"/>
    <property type="molecule type" value="Genomic_DNA"/>
</dbReference>
<organism evidence="1 2">
    <name type="scientific">Hydrogenivirga caldilitoris</name>
    <dbReference type="NCBI Taxonomy" id="246264"/>
    <lineage>
        <taxon>Bacteria</taxon>
        <taxon>Pseudomonadati</taxon>
        <taxon>Aquificota</taxon>
        <taxon>Aquificia</taxon>
        <taxon>Aquificales</taxon>
        <taxon>Aquificaceae</taxon>
        <taxon>Hydrogenivirga</taxon>
    </lineage>
</organism>
<sequence>MRIFSVGHSSREIVEFISLLKTYGIKTLVDVRSYPKSSRFPHFSRENLEKALEEAGITYFHLPELGGMRKEGYLGYMNKEGFKRGLERLMELSGGGKTAFMCAEKNWRECHRRFIAEALVKEGFEVLHIIDNKRLEEHPKSLFMTQTE</sequence>
<accession>A0A497XUE3</accession>
<name>A0A497XUE3_9AQUI</name>
<dbReference type="PANTHER" id="PTHR39337">
    <property type="entry name" value="BLR5642 PROTEIN"/>
    <property type="match status" value="1"/>
</dbReference>
<gene>
    <name evidence="1" type="ORF">BCF55_1045</name>
</gene>
<proteinExistence type="predicted"/>
<dbReference type="InterPro" id="IPR029021">
    <property type="entry name" value="Prot-tyrosine_phosphatase-like"/>
</dbReference>
<dbReference type="Gene3D" id="3.90.190.10">
    <property type="entry name" value="Protein tyrosine phosphatase superfamily"/>
    <property type="match status" value="1"/>
</dbReference>
<dbReference type="InterPro" id="IPR014519">
    <property type="entry name" value="UCP024492"/>
</dbReference>
<reference evidence="1 2" key="1">
    <citation type="submission" date="2018-10" db="EMBL/GenBank/DDBJ databases">
        <title>Genomic Encyclopedia of Archaeal and Bacterial Type Strains, Phase II (KMG-II): from individual species to whole genera.</title>
        <authorList>
            <person name="Goeker M."/>
        </authorList>
    </citation>
    <scope>NUCLEOTIDE SEQUENCE [LARGE SCALE GENOMIC DNA]</scope>
    <source>
        <strain evidence="1 2">DSM 16510</strain>
    </source>
</reference>
<dbReference type="AlphaFoldDB" id="A0A497XUE3"/>
<keyword evidence="2" id="KW-1185">Reference proteome</keyword>
<evidence type="ECO:0000313" key="1">
    <source>
        <dbReference type="EMBL" id="RLJ70762.1"/>
    </source>
</evidence>
<dbReference type="Proteomes" id="UP000267841">
    <property type="component" value="Unassembled WGS sequence"/>
</dbReference>
<evidence type="ECO:0000313" key="2">
    <source>
        <dbReference type="Proteomes" id="UP000267841"/>
    </source>
</evidence>
<protein>
    <submittedName>
        <fullName evidence="1">Uncharacterized protein DUF488</fullName>
    </submittedName>
</protein>
<dbReference type="Pfam" id="PF04343">
    <property type="entry name" value="DUF488"/>
    <property type="match status" value="1"/>
</dbReference>
<dbReference type="PANTHER" id="PTHR39337:SF1">
    <property type="entry name" value="BLR5642 PROTEIN"/>
    <property type="match status" value="1"/>
</dbReference>
<dbReference type="OrthoDB" id="9789109at2"/>
<dbReference type="InterPro" id="IPR007438">
    <property type="entry name" value="DUF488"/>
</dbReference>
<dbReference type="RefSeq" id="WP_121010981.1">
    <property type="nucleotide sequence ID" value="NZ_RCCJ01000001.1"/>
</dbReference>
<dbReference type="PIRSF" id="PIRSF024492">
    <property type="entry name" value="UCP024492"/>
    <property type="match status" value="1"/>
</dbReference>